<name>D3QBI3_STANL</name>
<dbReference type="PANTHER" id="PTHR10151:SF120">
    <property type="entry name" value="BIS(5'-ADENOSYL)-TRIPHOSPHATASE"/>
    <property type="match status" value="1"/>
</dbReference>
<organism evidence="2 3">
    <name type="scientific">Stackebrandtia nassauensis (strain DSM 44728 / CIP 108903 / NRRL B-16338 / NBRC 102104 / LLR-40K-21)</name>
    <dbReference type="NCBI Taxonomy" id="446470"/>
    <lineage>
        <taxon>Bacteria</taxon>
        <taxon>Bacillati</taxon>
        <taxon>Actinomycetota</taxon>
        <taxon>Actinomycetes</taxon>
        <taxon>Glycomycetales</taxon>
        <taxon>Glycomycetaceae</taxon>
        <taxon>Stackebrandtia</taxon>
    </lineage>
</organism>
<sequence length="262" mass="27642">MKHKVIVFGIDGVRLDTLRTADTPNLDTITDSGFLTAVRVPDINPTISGPCWATIATGVHADEHNIHGNDLSGHRLHNHPCFLARASKAGNTSYAAAGWLPLLTDYSGGPIFKPDHQYTPPRPGGSRNGGDHISDQATTDNACRTLTDIDVDIAFVYLGQVDEVGHHQGTGAPYTAAIENADNCVGQVLDAIRSRTTYASEQWTILAVTDHGHRDGGGHGGDSDLERTAWIAGCGPGITAETGTGLGHADMPRLALTPLGVD</sequence>
<evidence type="ECO:0000313" key="3">
    <source>
        <dbReference type="Proteomes" id="UP000000844"/>
    </source>
</evidence>
<dbReference type="InterPro" id="IPR002591">
    <property type="entry name" value="Phosphodiest/P_Trfase"/>
</dbReference>
<reference evidence="2 3" key="1">
    <citation type="journal article" date="2009" name="Stand. Genomic Sci.">
        <title>Complete genome sequence of Stackebrandtia nassauensis type strain (LLR-40K-21).</title>
        <authorList>
            <person name="Munk C."/>
            <person name="Lapidus A."/>
            <person name="Copeland A."/>
            <person name="Jando M."/>
            <person name="Mayilraj S."/>
            <person name="Glavina Del Rio T."/>
            <person name="Nolan M."/>
            <person name="Chen F."/>
            <person name="Lucas S."/>
            <person name="Tice H."/>
            <person name="Cheng J.F."/>
            <person name="Han C."/>
            <person name="Detter J.C."/>
            <person name="Bruce D."/>
            <person name="Goodwin L."/>
            <person name="Chain P."/>
            <person name="Pitluck S."/>
            <person name="Goker M."/>
            <person name="Ovchinikova G."/>
            <person name="Pati A."/>
            <person name="Ivanova N."/>
            <person name="Mavromatis K."/>
            <person name="Chen A."/>
            <person name="Palaniappan K."/>
            <person name="Land M."/>
            <person name="Hauser L."/>
            <person name="Chang Y.J."/>
            <person name="Jeffries C.D."/>
            <person name="Bristow J."/>
            <person name="Eisen J.A."/>
            <person name="Markowitz V."/>
            <person name="Hugenholtz P."/>
            <person name="Kyrpides N.C."/>
            <person name="Klenk H.P."/>
        </authorList>
    </citation>
    <scope>NUCLEOTIDE SEQUENCE [LARGE SCALE GENOMIC DNA]</scope>
    <source>
        <strain evidence="3">DSM 44728 / CIP 108903 / NRRL B-16338 / NBRC 102104 / LLR-40K-21</strain>
    </source>
</reference>
<accession>D3QBI3</accession>
<evidence type="ECO:0000256" key="1">
    <source>
        <dbReference type="SAM" id="MobiDB-lite"/>
    </source>
</evidence>
<dbReference type="AlphaFoldDB" id="D3QBI3"/>
<evidence type="ECO:0000313" key="2">
    <source>
        <dbReference type="EMBL" id="ADD42865.1"/>
    </source>
</evidence>
<dbReference type="STRING" id="446470.Snas_3195"/>
<proteinExistence type="predicted"/>
<dbReference type="InterPro" id="IPR017850">
    <property type="entry name" value="Alkaline_phosphatase_core_sf"/>
</dbReference>
<keyword evidence="3" id="KW-1185">Reference proteome</keyword>
<dbReference type="EMBL" id="CP001778">
    <property type="protein sequence ID" value="ADD42865.1"/>
    <property type="molecule type" value="Genomic_DNA"/>
</dbReference>
<gene>
    <name evidence="2" type="ordered locus">Snas_3195</name>
</gene>
<protein>
    <submittedName>
        <fullName evidence="2">Hemopexin repeat-containing protein</fullName>
    </submittedName>
</protein>
<dbReference type="SUPFAM" id="SSF53649">
    <property type="entry name" value="Alkaline phosphatase-like"/>
    <property type="match status" value="1"/>
</dbReference>
<dbReference type="Proteomes" id="UP000000844">
    <property type="component" value="Chromosome"/>
</dbReference>
<dbReference type="Gene3D" id="3.40.720.10">
    <property type="entry name" value="Alkaline Phosphatase, subunit A"/>
    <property type="match status" value="1"/>
</dbReference>
<dbReference type="RefSeq" id="WP_013018436.1">
    <property type="nucleotide sequence ID" value="NC_013947.1"/>
</dbReference>
<dbReference type="Pfam" id="PF01663">
    <property type="entry name" value="Phosphodiest"/>
    <property type="match status" value="1"/>
</dbReference>
<feature type="region of interest" description="Disordered" evidence="1">
    <location>
        <begin position="114"/>
        <end position="136"/>
    </location>
</feature>
<dbReference type="KEGG" id="sna:Snas_3195"/>
<dbReference type="eggNOG" id="COG1524">
    <property type="taxonomic scope" value="Bacteria"/>
</dbReference>
<dbReference type="GO" id="GO:0016787">
    <property type="term" value="F:hydrolase activity"/>
    <property type="evidence" value="ECO:0007669"/>
    <property type="project" value="UniProtKB-ARBA"/>
</dbReference>
<dbReference type="HOGENOM" id="CLU_068063_0_0_11"/>
<dbReference type="PANTHER" id="PTHR10151">
    <property type="entry name" value="ECTONUCLEOTIDE PYROPHOSPHATASE/PHOSPHODIESTERASE"/>
    <property type="match status" value="1"/>
</dbReference>